<feature type="domain" description="HPr" evidence="6">
    <location>
        <begin position="1"/>
        <end position="97"/>
    </location>
</feature>
<dbReference type="EMBL" id="RBIR01000001">
    <property type="protein sequence ID" value="RKR30110.1"/>
    <property type="molecule type" value="Genomic_DNA"/>
</dbReference>
<dbReference type="PROSITE" id="PS00369">
    <property type="entry name" value="PTS_HPR_HIS"/>
    <property type="match status" value="1"/>
</dbReference>
<dbReference type="NCBIfam" id="TIGR01003">
    <property type="entry name" value="PTS_HPr_family"/>
    <property type="match status" value="1"/>
</dbReference>
<reference evidence="7 8" key="1">
    <citation type="submission" date="2018-10" db="EMBL/GenBank/DDBJ databases">
        <title>Genomic Encyclopedia of Type Strains, Phase IV (KMG-IV): sequencing the most valuable type-strain genomes for metagenomic binning, comparative biology and taxonomic classification.</title>
        <authorList>
            <person name="Goeker M."/>
        </authorList>
    </citation>
    <scope>NUCLEOTIDE SEQUENCE [LARGE SCALE GENOMIC DNA]</scope>
    <source>
        <strain evidence="7 8">DSM 25586</strain>
    </source>
</reference>
<name>A0A495FLJ7_9MICC</name>
<dbReference type="RefSeq" id="WP_120950212.1">
    <property type="nucleotide sequence ID" value="NZ_RBIR01000001.1"/>
</dbReference>
<dbReference type="CDD" id="cd00367">
    <property type="entry name" value="PTS-HPr_like"/>
    <property type="match status" value="1"/>
</dbReference>
<dbReference type="Proteomes" id="UP000276055">
    <property type="component" value="Unassembled WGS sequence"/>
</dbReference>
<dbReference type="Pfam" id="PF00381">
    <property type="entry name" value="PTS-HPr"/>
    <property type="match status" value="1"/>
</dbReference>
<dbReference type="InterPro" id="IPR035895">
    <property type="entry name" value="HPr-like_sf"/>
</dbReference>
<dbReference type="InterPro" id="IPR001020">
    <property type="entry name" value="PTS_HPr_His_P_site"/>
</dbReference>
<dbReference type="OrthoDB" id="350754at2"/>
<sequence length="97" mass="10029">MPVCKAIVTAAIGLHARPAAVFVRAVTATGLPVTISKDGRPGVDARSLLEVMTEDFECGCEVELAIDAAAIPGRSSLPEAQKALEDLRTLLESSAPA</sequence>
<dbReference type="PANTHER" id="PTHR33705">
    <property type="entry name" value="PHOSPHOCARRIER PROTEIN HPR"/>
    <property type="match status" value="1"/>
</dbReference>
<keyword evidence="4" id="KW-0963">Cytoplasm</keyword>
<dbReference type="GO" id="GO:0005737">
    <property type="term" value="C:cytoplasm"/>
    <property type="evidence" value="ECO:0007669"/>
    <property type="project" value="UniProtKB-SubCell"/>
</dbReference>
<comment type="subcellular location">
    <subcellularLocation>
        <location evidence="2">Cytoplasm</location>
    </subcellularLocation>
</comment>
<proteinExistence type="predicted"/>
<keyword evidence="5" id="KW-0598">Phosphotransferase system</keyword>
<accession>A0A495FLJ7</accession>
<dbReference type="InterPro" id="IPR050399">
    <property type="entry name" value="HPr"/>
</dbReference>
<dbReference type="PANTHER" id="PTHR33705:SF2">
    <property type="entry name" value="PHOSPHOCARRIER PROTEIN NPR"/>
    <property type="match status" value="1"/>
</dbReference>
<evidence type="ECO:0000313" key="7">
    <source>
        <dbReference type="EMBL" id="RKR30110.1"/>
    </source>
</evidence>
<organism evidence="7 8">
    <name type="scientific">Arthrobacter oryzae</name>
    <dbReference type="NCBI Taxonomy" id="409290"/>
    <lineage>
        <taxon>Bacteria</taxon>
        <taxon>Bacillati</taxon>
        <taxon>Actinomycetota</taxon>
        <taxon>Actinomycetes</taxon>
        <taxon>Micrococcales</taxon>
        <taxon>Micrococcaceae</taxon>
        <taxon>Arthrobacter</taxon>
    </lineage>
</organism>
<protein>
    <recommendedName>
        <fullName evidence="3">Phosphocarrier protein HPr</fullName>
    </recommendedName>
</protein>
<dbReference type="GO" id="GO:0009401">
    <property type="term" value="P:phosphoenolpyruvate-dependent sugar phosphotransferase system"/>
    <property type="evidence" value="ECO:0007669"/>
    <property type="project" value="UniProtKB-KW"/>
</dbReference>
<comment type="function">
    <text evidence="1">General (non sugar-specific) component of the phosphoenolpyruvate-dependent sugar phosphotransferase system (sugar PTS). This major carbohydrate active-transport system catalyzes the phosphorylation of incoming sugar substrates concomitantly with their translocation across the cell membrane. The phosphoryl group from phosphoenolpyruvate (PEP) is transferred to the phosphoryl carrier protein HPr by enzyme I. Phospho-HPr then transfers it to the PTS EIIA domain.</text>
</comment>
<evidence type="ECO:0000259" key="6">
    <source>
        <dbReference type="PROSITE" id="PS51350"/>
    </source>
</evidence>
<evidence type="ECO:0000313" key="8">
    <source>
        <dbReference type="Proteomes" id="UP000276055"/>
    </source>
</evidence>
<dbReference type="AlphaFoldDB" id="A0A495FLJ7"/>
<evidence type="ECO:0000256" key="5">
    <source>
        <dbReference type="ARBA" id="ARBA00022683"/>
    </source>
</evidence>
<gene>
    <name evidence="7" type="ORF">C8D78_0429</name>
</gene>
<evidence type="ECO:0000256" key="4">
    <source>
        <dbReference type="ARBA" id="ARBA00022490"/>
    </source>
</evidence>
<dbReference type="Gene3D" id="3.30.1340.10">
    <property type="entry name" value="HPr-like"/>
    <property type="match status" value="1"/>
</dbReference>
<dbReference type="InterPro" id="IPR000032">
    <property type="entry name" value="HPr-like"/>
</dbReference>
<evidence type="ECO:0000256" key="3">
    <source>
        <dbReference type="ARBA" id="ARBA00020422"/>
    </source>
</evidence>
<dbReference type="SUPFAM" id="SSF55594">
    <property type="entry name" value="HPr-like"/>
    <property type="match status" value="1"/>
</dbReference>
<evidence type="ECO:0000256" key="1">
    <source>
        <dbReference type="ARBA" id="ARBA00003681"/>
    </source>
</evidence>
<comment type="caution">
    <text evidence="7">The sequence shown here is derived from an EMBL/GenBank/DDBJ whole genome shotgun (WGS) entry which is preliminary data.</text>
</comment>
<evidence type="ECO:0000256" key="2">
    <source>
        <dbReference type="ARBA" id="ARBA00004496"/>
    </source>
</evidence>
<dbReference type="PROSITE" id="PS51350">
    <property type="entry name" value="PTS_HPR_DOM"/>
    <property type="match status" value="1"/>
</dbReference>